<dbReference type="AlphaFoldDB" id="A0A1Q8I100"/>
<feature type="binding site" evidence="9">
    <location>
        <position position="60"/>
    </location>
    <ligand>
        <name>substrate</name>
    </ligand>
</feature>
<protein>
    <recommendedName>
        <fullName evidence="9">Aspartate 1-decarboxylase</fullName>
        <ecNumber evidence="9">4.1.1.11</ecNumber>
    </recommendedName>
    <alternativeName>
        <fullName evidence="9">Aspartate alpha-decarboxylase</fullName>
    </alternativeName>
    <component>
        <recommendedName>
            <fullName evidence="9">Aspartate 1-decarboxylase beta chain</fullName>
        </recommendedName>
    </component>
    <component>
        <recommendedName>
            <fullName evidence="9">Aspartate 1-decarboxylase alpha chain</fullName>
        </recommendedName>
    </component>
</protein>
<comment type="subcellular location">
    <subcellularLocation>
        <location evidence="9">Cytoplasm</location>
    </subcellularLocation>
</comment>
<evidence type="ECO:0000256" key="5">
    <source>
        <dbReference type="ARBA" id="ARBA00023145"/>
    </source>
</evidence>
<evidence type="ECO:0000256" key="7">
    <source>
        <dbReference type="ARBA" id="ARBA00023270"/>
    </source>
</evidence>
<keyword evidence="5 9" id="KW-0865">Zymogen</keyword>
<feature type="active site" description="Schiff-base intermediate with substrate; via pyruvic acid" evidence="9">
    <location>
        <position position="28"/>
    </location>
</feature>
<dbReference type="RefSeq" id="WP_075249265.1">
    <property type="nucleotide sequence ID" value="NZ_MSGO01000030.1"/>
</dbReference>
<dbReference type="Gene3D" id="2.40.40.20">
    <property type="match status" value="1"/>
</dbReference>
<proteinExistence type="inferred from homology"/>
<comment type="similarity">
    <text evidence="9">Belongs to the PanD family.</text>
</comment>
<comment type="PTM">
    <text evidence="9">Is synthesized initially as an inactive proenzyme, which is activated by self-cleavage at a specific serine bond to produce a beta-subunit with a hydroxyl group at its C-terminus and an alpha-subunit with a pyruvoyl group at its N-terminus.</text>
</comment>
<feature type="chain" id="PRO_5034560303" description="Aspartate 1-decarboxylase beta chain" evidence="9">
    <location>
        <begin position="1"/>
        <end position="27"/>
    </location>
</feature>
<dbReference type="UniPathway" id="UPA00028">
    <property type="reaction ID" value="UER00002"/>
</dbReference>
<dbReference type="EC" id="4.1.1.11" evidence="9"/>
<sequence>MSSRTRTMMTSKIHRATVTQADLDYVGSITVDTALLEAADLLPGERVDVCNCTNGNRLSTYVIPGERGAGEICVNGAAAHLVSPGDVVILIAYSQMSDAEARTYLPRVVFVDAANRVVERGTDPGQIPADSDVARLQGLRPTGIPLADARA</sequence>
<evidence type="ECO:0000256" key="1">
    <source>
        <dbReference type="ARBA" id="ARBA00022490"/>
    </source>
</evidence>
<keyword evidence="1 9" id="KW-0963">Cytoplasm</keyword>
<dbReference type="PANTHER" id="PTHR21012:SF0">
    <property type="entry name" value="ASPARTATE 1-DECARBOXYLASE"/>
    <property type="match status" value="1"/>
</dbReference>
<keyword evidence="7 9" id="KW-0704">Schiff base</keyword>
<evidence type="ECO:0000313" key="11">
    <source>
        <dbReference type="EMBL" id="OLO43919.1"/>
    </source>
</evidence>
<evidence type="ECO:0000313" key="12">
    <source>
        <dbReference type="Proteomes" id="UP000185736"/>
    </source>
</evidence>
<evidence type="ECO:0000313" key="13">
    <source>
        <dbReference type="Proteomes" id="UP000186471"/>
    </source>
</evidence>
<evidence type="ECO:0000256" key="8">
    <source>
        <dbReference type="ARBA" id="ARBA00023317"/>
    </source>
</evidence>
<gene>
    <name evidence="9" type="primary">panD</name>
    <name evidence="11" type="ORF">BKH31_11680</name>
    <name evidence="10" type="ORF">BKH32_06990</name>
</gene>
<evidence type="ECO:0000256" key="6">
    <source>
        <dbReference type="ARBA" id="ARBA00023239"/>
    </source>
</evidence>
<feature type="chain" id="PRO_5034560304" description="Aspartate 1-decarboxylase alpha chain" evidence="9">
    <location>
        <begin position="28"/>
        <end position="151"/>
    </location>
</feature>
<comment type="catalytic activity">
    <reaction evidence="9">
        <text>L-aspartate + H(+) = beta-alanine + CO2</text>
        <dbReference type="Rhea" id="RHEA:19497"/>
        <dbReference type="ChEBI" id="CHEBI:15378"/>
        <dbReference type="ChEBI" id="CHEBI:16526"/>
        <dbReference type="ChEBI" id="CHEBI:29991"/>
        <dbReference type="ChEBI" id="CHEBI:57966"/>
        <dbReference type="EC" id="4.1.1.11"/>
    </reaction>
</comment>
<comment type="caution">
    <text evidence="10">The sequence shown here is derived from an EMBL/GenBank/DDBJ whole genome shotgun (WGS) entry which is preliminary data.</text>
</comment>
<evidence type="ECO:0000256" key="4">
    <source>
        <dbReference type="ARBA" id="ARBA00022813"/>
    </source>
</evidence>
<comment type="subunit">
    <text evidence="9">Heterooctamer of four alpha and four beta subunits.</text>
</comment>
<dbReference type="GO" id="GO:0015940">
    <property type="term" value="P:pantothenate biosynthetic process"/>
    <property type="evidence" value="ECO:0007669"/>
    <property type="project" value="UniProtKB-UniRule"/>
</dbReference>
<dbReference type="InterPro" id="IPR003190">
    <property type="entry name" value="Asp_decarbox"/>
</dbReference>
<dbReference type="EMBL" id="MSKK01000054">
    <property type="protein sequence ID" value="OLO43919.1"/>
    <property type="molecule type" value="Genomic_DNA"/>
</dbReference>
<name>A0A1Q8I100_9ACTO</name>
<dbReference type="GO" id="GO:0004068">
    <property type="term" value="F:aspartate 1-decarboxylase activity"/>
    <property type="evidence" value="ECO:0007669"/>
    <property type="project" value="UniProtKB-UniRule"/>
</dbReference>
<comment type="cofactor">
    <cofactor evidence="9">
        <name>pyruvate</name>
        <dbReference type="ChEBI" id="CHEBI:15361"/>
    </cofactor>
    <text evidence="9">Binds 1 pyruvoyl group covalently per subunit.</text>
</comment>
<dbReference type="EMBL" id="MSGO01000030">
    <property type="protein sequence ID" value="OLL14763.1"/>
    <property type="molecule type" value="Genomic_DNA"/>
</dbReference>
<dbReference type="GO" id="GO:0005829">
    <property type="term" value="C:cytosol"/>
    <property type="evidence" value="ECO:0007669"/>
    <property type="project" value="TreeGrafter"/>
</dbReference>
<feature type="active site" description="Proton donor" evidence="9">
    <location>
        <position position="61"/>
    </location>
</feature>
<dbReference type="OrthoDB" id="9803983at2"/>
<dbReference type="Proteomes" id="UP000186471">
    <property type="component" value="Unassembled WGS sequence"/>
</dbReference>
<comment type="function">
    <text evidence="9">Catalyzes the pyruvoyl-dependent decarboxylation of aspartate to produce beta-alanine.</text>
</comment>
<dbReference type="CDD" id="cd06919">
    <property type="entry name" value="Asp_decarbox"/>
    <property type="match status" value="1"/>
</dbReference>
<dbReference type="Pfam" id="PF02261">
    <property type="entry name" value="Asp_decarbox"/>
    <property type="match status" value="1"/>
</dbReference>
<feature type="binding site" evidence="9">
    <location>
        <begin position="76"/>
        <end position="78"/>
    </location>
    <ligand>
        <name>substrate</name>
    </ligand>
</feature>
<reference evidence="12 13" key="1">
    <citation type="submission" date="2016-12" db="EMBL/GenBank/DDBJ databases">
        <title>Genomic comparison of strains in the 'Actinomyces naeslundii' group.</title>
        <authorList>
            <person name="Mughal S.R."/>
            <person name="Do T."/>
            <person name="Gilbert S.C."/>
            <person name="Witherden E.A."/>
            <person name="Didelot X."/>
            <person name="Beighton D."/>
        </authorList>
    </citation>
    <scope>NUCLEOTIDE SEQUENCE [LARGE SCALE GENOMIC DNA]</scope>
    <source>
        <strain evidence="11 13">R21091</strain>
        <strain evidence="10 12">S64C</strain>
    </source>
</reference>
<dbReference type="PANTHER" id="PTHR21012">
    <property type="entry name" value="ASPARTATE 1-DECARBOXYLASE"/>
    <property type="match status" value="1"/>
</dbReference>
<dbReference type="HAMAP" id="MF_00446">
    <property type="entry name" value="PanD"/>
    <property type="match status" value="1"/>
</dbReference>
<evidence type="ECO:0000313" key="10">
    <source>
        <dbReference type="EMBL" id="OLL14763.1"/>
    </source>
</evidence>
<keyword evidence="6 9" id="KW-0456">Lyase</keyword>
<keyword evidence="2 9" id="KW-0566">Pantothenate biosynthesis</keyword>
<evidence type="ECO:0000256" key="2">
    <source>
        <dbReference type="ARBA" id="ARBA00022655"/>
    </source>
</evidence>
<dbReference type="SUPFAM" id="SSF50692">
    <property type="entry name" value="ADC-like"/>
    <property type="match status" value="1"/>
</dbReference>
<organism evidence="10 12">
    <name type="scientific">Actinomyces oris</name>
    <dbReference type="NCBI Taxonomy" id="544580"/>
    <lineage>
        <taxon>Bacteria</taxon>
        <taxon>Bacillati</taxon>
        <taxon>Actinomycetota</taxon>
        <taxon>Actinomycetes</taxon>
        <taxon>Actinomycetales</taxon>
        <taxon>Actinomycetaceae</taxon>
        <taxon>Actinomyces</taxon>
    </lineage>
</organism>
<feature type="modified residue" description="Pyruvic acid (Ser)" evidence="9">
    <location>
        <position position="28"/>
    </location>
</feature>
<dbReference type="GO" id="GO:0006523">
    <property type="term" value="P:alanine biosynthetic process"/>
    <property type="evidence" value="ECO:0007669"/>
    <property type="project" value="InterPro"/>
</dbReference>
<accession>A0A1Q8I100</accession>
<keyword evidence="3 9" id="KW-0210">Decarboxylase</keyword>
<dbReference type="InterPro" id="IPR009010">
    <property type="entry name" value="Asp_de-COase-like_dom_sf"/>
</dbReference>
<keyword evidence="8 9" id="KW-0670">Pyruvate</keyword>
<evidence type="ECO:0000256" key="9">
    <source>
        <dbReference type="HAMAP-Rule" id="MF_00446"/>
    </source>
</evidence>
<dbReference type="Proteomes" id="UP000185736">
    <property type="component" value="Unassembled WGS sequence"/>
</dbReference>
<dbReference type="NCBIfam" id="TIGR00223">
    <property type="entry name" value="panD"/>
    <property type="match status" value="1"/>
</dbReference>
<keyword evidence="4 9" id="KW-0068">Autocatalytic cleavage</keyword>
<comment type="pathway">
    <text evidence="9">Cofactor biosynthesis; (R)-pantothenate biosynthesis; beta-alanine from L-aspartate: step 1/1.</text>
</comment>
<evidence type="ECO:0000256" key="3">
    <source>
        <dbReference type="ARBA" id="ARBA00022793"/>
    </source>
</evidence>